<feature type="transmembrane region" description="Helical" evidence="1">
    <location>
        <begin position="208"/>
        <end position="229"/>
    </location>
</feature>
<dbReference type="Proteomes" id="UP001321486">
    <property type="component" value="Chromosome"/>
</dbReference>
<name>A0ABN6XSD9_9MICO</name>
<evidence type="ECO:0000313" key="3">
    <source>
        <dbReference type="Proteomes" id="UP001321486"/>
    </source>
</evidence>
<feature type="transmembrane region" description="Helical" evidence="1">
    <location>
        <begin position="53"/>
        <end position="72"/>
    </location>
</feature>
<feature type="transmembrane region" description="Helical" evidence="1">
    <location>
        <begin position="168"/>
        <end position="188"/>
    </location>
</feature>
<keyword evidence="1" id="KW-0472">Membrane</keyword>
<accession>A0ABN6XSD9</accession>
<feature type="transmembrane region" description="Helical" evidence="1">
    <location>
        <begin position="93"/>
        <end position="120"/>
    </location>
</feature>
<dbReference type="EMBL" id="AP027732">
    <property type="protein sequence ID" value="BDZ47906.1"/>
    <property type="molecule type" value="Genomic_DNA"/>
</dbReference>
<organism evidence="2 3">
    <name type="scientific">Frondihabitans sucicola</name>
    <dbReference type="NCBI Taxonomy" id="1268041"/>
    <lineage>
        <taxon>Bacteria</taxon>
        <taxon>Bacillati</taxon>
        <taxon>Actinomycetota</taxon>
        <taxon>Actinomycetes</taxon>
        <taxon>Micrococcales</taxon>
        <taxon>Microbacteriaceae</taxon>
        <taxon>Frondihabitans</taxon>
    </lineage>
</organism>
<reference evidence="3" key="1">
    <citation type="journal article" date="2019" name="Int. J. Syst. Evol. Microbiol.">
        <title>The Global Catalogue of Microorganisms (GCM) 10K type strain sequencing project: providing services to taxonomists for standard genome sequencing and annotation.</title>
        <authorList>
            <consortium name="The Broad Institute Genomics Platform"/>
            <consortium name="The Broad Institute Genome Sequencing Center for Infectious Disease"/>
            <person name="Wu L."/>
            <person name="Ma J."/>
        </authorList>
    </citation>
    <scope>NUCLEOTIDE SEQUENCE [LARGE SCALE GENOMIC DNA]</scope>
    <source>
        <strain evidence="3">NBRC 108728</strain>
    </source>
</reference>
<evidence type="ECO:0000256" key="1">
    <source>
        <dbReference type="SAM" id="Phobius"/>
    </source>
</evidence>
<keyword evidence="1" id="KW-1133">Transmembrane helix</keyword>
<keyword evidence="3" id="KW-1185">Reference proteome</keyword>
<evidence type="ECO:0008006" key="4">
    <source>
        <dbReference type="Google" id="ProtNLM"/>
    </source>
</evidence>
<protein>
    <recommendedName>
        <fullName evidence="4">ABC transporter permease</fullName>
    </recommendedName>
</protein>
<keyword evidence="1" id="KW-0812">Transmembrane</keyword>
<gene>
    <name evidence="2" type="ORF">GCM10025867_01470</name>
</gene>
<sequence>MGKDVVGAFPVLCLLGTVLLVLITATSLGNDFVHGGDLGEHPADAVMPAVHALGPAIQFGLVTFAAFAMMLITSEYSTGSIRSTLLAEPRRQVVLASKALVGFVAGLVVGAAVGALGLAASELALQGHAAAATENPAVTVVRVAGLFALAAVLVVALGAIIRSAVGTLAAGVVLLVGTLALPATVSVWTPAGAAGEFVEASDASYPSIVGLGVIALWAAAAYAVAGWLFHRRDA</sequence>
<feature type="transmembrane region" description="Helical" evidence="1">
    <location>
        <begin position="140"/>
        <end position="161"/>
    </location>
</feature>
<proteinExistence type="predicted"/>
<evidence type="ECO:0000313" key="2">
    <source>
        <dbReference type="EMBL" id="BDZ47906.1"/>
    </source>
</evidence>